<gene>
    <name evidence="1" type="ORF">Z520_06196</name>
</gene>
<proteinExistence type="predicted"/>
<reference evidence="1 2" key="1">
    <citation type="submission" date="2015-01" db="EMBL/GenBank/DDBJ databases">
        <title>The Genome Sequence of Fonsecaea multimorphosa CBS 102226.</title>
        <authorList>
            <consortium name="The Broad Institute Genomics Platform"/>
            <person name="Cuomo C."/>
            <person name="de Hoog S."/>
            <person name="Gorbushina A."/>
            <person name="Stielow B."/>
            <person name="Teixiera M."/>
            <person name="Abouelleil A."/>
            <person name="Chapman S.B."/>
            <person name="Priest M."/>
            <person name="Young S.K."/>
            <person name="Wortman J."/>
            <person name="Nusbaum C."/>
            <person name="Birren B."/>
        </authorList>
    </citation>
    <scope>NUCLEOTIDE SEQUENCE [LARGE SCALE GENOMIC DNA]</scope>
    <source>
        <strain evidence="1 2">CBS 102226</strain>
    </source>
</reference>
<dbReference type="Proteomes" id="UP000053411">
    <property type="component" value="Unassembled WGS sequence"/>
</dbReference>
<dbReference type="VEuPathDB" id="FungiDB:Z520_06196"/>
<dbReference type="AlphaFoldDB" id="A0A0D2IM69"/>
<keyword evidence="2" id="KW-1185">Reference proteome</keyword>
<accession>A0A0D2IM69</accession>
<sequence>MAINFLFEKQRYVDAEAVSDRLVQRVLDIGRSMDKDPQSFYDYVMSLFYRGKAREMDATNARAL</sequence>
<dbReference type="RefSeq" id="XP_016632239.1">
    <property type="nucleotide sequence ID" value="XM_016776697.1"/>
</dbReference>
<evidence type="ECO:0000313" key="1">
    <source>
        <dbReference type="EMBL" id="KIX98116.1"/>
    </source>
</evidence>
<dbReference type="EMBL" id="KN848072">
    <property type="protein sequence ID" value="KIX98116.1"/>
    <property type="molecule type" value="Genomic_DNA"/>
</dbReference>
<name>A0A0D2IM69_9EURO</name>
<evidence type="ECO:0000313" key="2">
    <source>
        <dbReference type="Proteomes" id="UP000053411"/>
    </source>
</evidence>
<dbReference type="GeneID" id="27711942"/>
<protein>
    <submittedName>
        <fullName evidence="1">Uncharacterized protein</fullName>
    </submittedName>
</protein>
<organism evidence="1 2">
    <name type="scientific">Fonsecaea multimorphosa CBS 102226</name>
    <dbReference type="NCBI Taxonomy" id="1442371"/>
    <lineage>
        <taxon>Eukaryota</taxon>
        <taxon>Fungi</taxon>
        <taxon>Dikarya</taxon>
        <taxon>Ascomycota</taxon>
        <taxon>Pezizomycotina</taxon>
        <taxon>Eurotiomycetes</taxon>
        <taxon>Chaetothyriomycetidae</taxon>
        <taxon>Chaetothyriales</taxon>
        <taxon>Herpotrichiellaceae</taxon>
        <taxon>Fonsecaea</taxon>
    </lineage>
</organism>